<evidence type="ECO:0000256" key="2">
    <source>
        <dbReference type="ARBA" id="ARBA00009463"/>
    </source>
</evidence>
<protein>
    <submittedName>
        <fullName evidence="6">3-hydroxybutyryl-CoA dehydrogenase</fullName>
    </submittedName>
</protein>
<dbReference type="InterPro" id="IPR022694">
    <property type="entry name" value="3-OHacyl-CoA_DH"/>
</dbReference>
<keyword evidence="7" id="KW-1185">Reference proteome</keyword>
<dbReference type="InterPro" id="IPR006108">
    <property type="entry name" value="3HC_DH_C"/>
</dbReference>
<dbReference type="PANTHER" id="PTHR48075">
    <property type="entry name" value="3-HYDROXYACYL-COA DEHYDROGENASE FAMILY PROTEIN"/>
    <property type="match status" value="1"/>
</dbReference>
<proteinExistence type="inferred from homology"/>
<comment type="similarity">
    <text evidence="2">Belongs to the 3-hydroxyacyl-CoA dehydrogenase family.</text>
</comment>
<organism evidence="6 7">
    <name type="scientific">Siminovitchia fordii</name>
    <dbReference type="NCBI Taxonomy" id="254759"/>
    <lineage>
        <taxon>Bacteria</taxon>
        <taxon>Bacillati</taxon>
        <taxon>Bacillota</taxon>
        <taxon>Bacilli</taxon>
        <taxon>Bacillales</taxon>
        <taxon>Bacillaceae</taxon>
        <taxon>Siminovitchia</taxon>
    </lineage>
</organism>
<dbReference type="InterPro" id="IPR036291">
    <property type="entry name" value="NAD(P)-bd_dom_sf"/>
</dbReference>
<dbReference type="PIRSF" id="PIRSF000105">
    <property type="entry name" value="HCDH"/>
    <property type="match status" value="1"/>
</dbReference>
<comment type="caution">
    <text evidence="6">The sequence shown here is derived from an EMBL/GenBank/DDBJ whole genome shotgun (WGS) entry which is preliminary data.</text>
</comment>
<dbReference type="Pfam" id="PF00725">
    <property type="entry name" value="3HCDH"/>
    <property type="match status" value="1"/>
</dbReference>
<dbReference type="InterPro" id="IPR006180">
    <property type="entry name" value="3-OHacyl-CoA_DH_CS"/>
</dbReference>
<dbReference type="SUPFAM" id="SSF51735">
    <property type="entry name" value="NAD(P)-binding Rossmann-fold domains"/>
    <property type="match status" value="1"/>
</dbReference>
<evidence type="ECO:0000259" key="4">
    <source>
        <dbReference type="Pfam" id="PF00725"/>
    </source>
</evidence>
<dbReference type="InterPro" id="IPR008927">
    <property type="entry name" value="6-PGluconate_DH-like_C_sf"/>
</dbReference>
<comment type="pathway">
    <text evidence="1">Lipid metabolism; butanoate metabolism.</text>
</comment>
<dbReference type="SUPFAM" id="SSF48179">
    <property type="entry name" value="6-phosphogluconate dehydrogenase C-terminal domain-like"/>
    <property type="match status" value="1"/>
</dbReference>
<name>A0ABQ4K979_9BACI</name>
<dbReference type="Proteomes" id="UP000680279">
    <property type="component" value="Unassembled WGS sequence"/>
</dbReference>
<dbReference type="Gene3D" id="3.40.50.720">
    <property type="entry name" value="NAD(P)-binding Rossmann-like Domain"/>
    <property type="match status" value="1"/>
</dbReference>
<dbReference type="Pfam" id="PF02737">
    <property type="entry name" value="3HCDH_N"/>
    <property type="match status" value="1"/>
</dbReference>
<reference evidence="6 7" key="1">
    <citation type="submission" date="2021-03" db="EMBL/GenBank/DDBJ databases">
        <title>Antimicrobial resistance genes in bacteria isolated from Japanese honey, and their potential for conferring macrolide and lincosamide resistance in the American foulbrood pathogen Paenibacillus larvae.</title>
        <authorList>
            <person name="Okamoto M."/>
            <person name="Kumagai M."/>
            <person name="Kanamori H."/>
            <person name="Takamatsu D."/>
        </authorList>
    </citation>
    <scope>NUCLEOTIDE SEQUENCE [LARGE SCALE GENOMIC DNA]</scope>
    <source>
        <strain evidence="6 7">J1TS3</strain>
    </source>
</reference>
<dbReference type="RefSeq" id="WP_018708233.1">
    <property type="nucleotide sequence ID" value="NZ_BOQT01000015.1"/>
</dbReference>
<dbReference type="InterPro" id="IPR013328">
    <property type="entry name" value="6PGD_dom2"/>
</dbReference>
<evidence type="ECO:0000259" key="5">
    <source>
        <dbReference type="Pfam" id="PF02737"/>
    </source>
</evidence>
<dbReference type="EMBL" id="BOQT01000015">
    <property type="protein sequence ID" value="GIN22279.1"/>
    <property type="molecule type" value="Genomic_DNA"/>
</dbReference>
<evidence type="ECO:0000256" key="1">
    <source>
        <dbReference type="ARBA" id="ARBA00005086"/>
    </source>
</evidence>
<dbReference type="PANTHER" id="PTHR48075:SF5">
    <property type="entry name" value="3-HYDROXYBUTYRYL-COA DEHYDROGENASE"/>
    <property type="match status" value="1"/>
</dbReference>
<accession>A0ABQ4K979</accession>
<dbReference type="InterPro" id="IPR006176">
    <property type="entry name" value="3-OHacyl-CoA_DH_NAD-bd"/>
</dbReference>
<dbReference type="Gene3D" id="1.10.1040.10">
    <property type="entry name" value="N-(1-d-carboxylethyl)-l-norvaline Dehydrogenase, domain 2"/>
    <property type="match status" value="1"/>
</dbReference>
<keyword evidence="3" id="KW-0560">Oxidoreductase</keyword>
<sequence>MKTVAVIGGGLMGSGIAQVIAEAGKKVCLVEVDSGRVHNSLEIISNNLSKKVKKGKCTKEYMDETLARISGTTDMEEIREAPFIIEAVPENLDLKKQVFRQIEVHAAKDAIIASNTSGLSIAAIGSATKRPEKVIGLHFFYPAPVMKLVEVIPSLLTDKQTYETASQFVRDIKKEPVECKDYPGFLVNRILVPMINEAIFCLMEGVKPEDVDQAMKLGANHRMGPIALADFVGLDVLLATMEGLYEGFSDSKYRPAPLLKKMVESGNLGRKTGRGFYVYDEEGKPVESSL</sequence>
<dbReference type="PROSITE" id="PS00067">
    <property type="entry name" value="3HCDH"/>
    <property type="match status" value="1"/>
</dbReference>
<evidence type="ECO:0000256" key="3">
    <source>
        <dbReference type="ARBA" id="ARBA00023002"/>
    </source>
</evidence>
<evidence type="ECO:0000313" key="6">
    <source>
        <dbReference type="EMBL" id="GIN22279.1"/>
    </source>
</evidence>
<evidence type="ECO:0000313" key="7">
    <source>
        <dbReference type="Proteomes" id="UP000680279"/>
    </source>
</evidence>
<feature type="domain" description="3-hydroxyacyl-CoA dehydrogenase C-terminal" evidence="4">
    <location>
        <begin position="184"/>
        <end position="279"/>
    </location>
</feature>
<gene>
    <name evidence="6" type="primary">hbd_2</name>
    <name evidence="6" type="ORF">J1TS3_34130</name>
</gene>
<feature type="domain" description="3-hydroxyacyl-CoA dehydrogenase NAD binding" evidence="5">
    <location>
        <begin position="3"/>
        <end position="181"/>
    </location>
</feature>